<feature type="chain" id="PRO_5039622759" evidence="1">
    <location>
        <begin position="21"/>
        <end position="213"/>
    </location>
</feature>
<dbReference type="AlphaFoldDB" id="A0A9D2BNJ0"/>
<accession>A0A9D2BNJ0</accession>
<sequence>MVSLAIVAASFLGLSHSADAQKAVKLFNGKDLSNWNFVVDKNAVPADQVFSVENGVIHIKGNPFGYMYTKEKYSDYKLHVEWRWPEGVESNSGIFLLIADPKNPFPNGIECQLHAGDAGDFVLLGGSDLVEYHQRPGTERPQFPVVKKHTESSEKPAGEWNEANIFVKDGVITVYVNGVYQNTGTNKVKEGFIGLQSEGKDVQFRNVTLTPWK</sequence>
<dbReference type="InterPro" id="IPR010496">
    <property type="entry name" value="AL/BT2_dom"/>
</dbReference>
<proteinExistence type="predicted"/>
<dbReference type="EMBL" id="DXEN01000010">
    <property type="protein sequence ID" value="HIX85359.1"/>
    <property type="molecule type" value="Genomic_DNA"/>
</dbReference>
<keyword evidence="1" id="KW-0732">Signal</keyword>
<dbReference type="Pfam" id="PF06439">
    <property type="entry name" value="3keto-disac_hyd"/>
    <property type="match status" value="1"/>
</dbReference>
<protein>
    <submittedName>
        <fullName evidence="3">DUF1080 domain-containing protein</fullName>
    </submittedName>
</protein>
<reference evidence="3" key="1">
    <citation type="journal article" date="2021" name="PeerJ">
        <title>Extensive microbial diversity within the chicken gut microbiome revealed by metagenomics and culture.</title>
        <authorList>
            <person name="Gilroy R."/>
            <person name="Ravi A."/>
            <person name="Getino M."/>
            <person name="Pursley I."/>
            <person name="Horton D.L."/>
            <person name="Alikhan N.F."/>
            <person name="Baker D."/>
            <person name="Gharbi K."/>
            <person name="Hall N."/>
            <person name="Watson M."/>
            <person name="Adriaenssens E.M."/>
            <person name="Foster-Nyarko E."/>
            <person name="Jarju S."/>
            <person name="Secka A."/>
            <person name="Antonio M."/>
            <person name="Oren A."/>
            <person name="Chaudhuri R.R."/>
            <person name="La Ragione R."/>
            <person name="Hildebrand F."/>
            <person name="Pallen M.J."/>
        </authorList>
    </citation>
    <scope>NUCLEOTIDE SEQUENCE</scope>
    <source>
        <strain evidence="3">ChiHecec2B26-12326</strain>
    </source>
</reference>
<name>A0A9D2BNJ0_9BACT</name>
<dbReference type="GO" id="GO:0016787">
    <property type="term" value="F:hydrolase activity"/>
    <property type="evidence" value="ECO:0007669"/>
    <property type="project" value="InterPro"/>
</dbReference>
<evidence type="ECO:0000259" key="2">
    <source>
        <dbReference type="Pfam" id="PF06439"/>
    </source>
</evidence>
<evidence type="ECO:0000313" key="4">
    <source>
        <dbReference type="Proteomes" id="UP000823847"/>
    </source>
</evidence>
<organism evidence="3 4">
    <name type="scientific">Candidatus Parabacteroides intestinigallinarum</name>
    <dbReference type="NCBI Taxonomy" id="2838722"/>
    <lineage>
        <taxon>Bacteria</taxon>
        <taxon>Pseudomonadati</taxon>
        <taxon>Bacteroidota</taxon>
        <taxon>Bacteroidia</taxon>
        <taxon>Bacteroidales</taxon>
        <taxon>Tannerellaceae</taxon>
        <taxon>Parabacteroides</taxon>
    </lineage>
</organism>
<gene>
    <name evidence="3" type="ORF">H9848_01955</name>
</gene>
<reference evidence="3" key="2">
    <citation type="submission" date="2021-04" db="EMBL/GenBank/DDBJ databases">
        <authorList>
            <person name="Gilroy R."/>
        </authorList>
    </citation>
    <scope>NUCLEOTIDE SEQUENCE</scope>
    <source>
        <strain evidence="3">ChiHecec2B26-12326</strain>
    </source>
</reference>
<evidence type="ECO:0000256" key="1">
    <source>
        <dbReference type="SAM" id="SignalP"/>
    </source>
</evidence>
<evidence type="ECO:0000313" key="3">
    <source>
        <dbReference type="EMBL" id="HIX85359.1"/>
    </source>
</evidence>
<comment type="caution">
    <text evidence="3">The sequence shown here is derived from an EMBL/GenBank/DDBJ whole genome shotgun (WGS) entry which is preliminary data.</text>
</comment>
<feature type="signal peptide" evidence="1">
    <location>
        <begin position="1"/>
        <end position="20"/>
    </location>
</feature>
<dbReference type="Gene3D" id="2.60.120.560">
    <property type="entry name" value="Exo-inulinase, domain 1"/>
    <property type="match status" value="1"/>
</dbReference>
<feature type="domain" description="3-keto-alpha-glucoside-1,2-lyase/3-keto-2-hydroxy-glucal hydratase" evidence="2">
    <location>
        <begin position="23"/>
        <end position="209"/>
    </location>
</feature>
<dbReference type="Proteomes" id="UP000823847">
    <property type="component" value="Unassembled WGS sequence"/>
</dbReference>